<gene>
    <name evidence="2" type="ORF">PSHT_03705</name>
</gene>
<dbReference type="GO" id="GO:0006357">
    <property type="term" value="P:regulation of transcription by RNA polymerase II"/>
    <property type="evidence" value="ECO:0007669"/>
    <property type="project" value="TreeGrafter"/>
</dbReference>
<organism evidence="2 3">
    <name type="scientific">Puccinia striiformis</name>
    <dbReference type="NCBI Taxonomy" id="27350"/>
    <lineage>
        <taxon>Eukaryota</taxon>
        <taxon>Fungi</taxon>
        <taxon>Dikarya</taxon>
        <taxon>Basidiomycota</taxon>
        <taxon>Pucciniomycotina</taxon>
        <taxon>Pucciniomycetes</taxon>
        <taxon>Pucciniales</taxon>
        <taxon>Pucciniaceae</taxon>
        <taxon>Puccinia</taxon>
    </lineage>
</organism>
<feature type="compositionally biased region" description="Acidic residues" evidence="1">
    <location>
        <begin position="304"/>
        <end position="321"/>
    </location>
</feature>
<feature type="compositionally biased region" description="Polar residues" evidence="1">
    <location>
        <begin position="11"/>
        <end position="29"/>
    </location>
</feature>
<name>A0A2S4WER4_9BASI</name>
<sequence length="435" mass="48555">MRSNRKRHKSTISLAASSLANQTNLTQTTEPRESDSLHEDAIPSPSSTQLPSGPTHEASEASDAKALNRALELSAYALSKSYGSYLPPVLSHQCDKRCNRMICFVCQSTLRNLVCQGRQTVFGPSQCEPPSHPSSNSNPVTKFLPERRVVSKDIQMIYLAIQQDYKAVLNAHKGALYLGVDAWQSPNDFNILGAVIYQLVEDDLGGSKLEALPLDFIQLAQSHTGEYLAFKIRYIICGIVSDNASNNKAMVNKLKKRRRARFKGKPQWIRCFAHVLNLIVQGILRSFGTQKKSKAPNKTRTAPDESDDSSPEGSEAGDVDEQVPKITQAGDDSTSDNEEDESGDKVEQNNQEETEFLSLDNIENPSDKEEFDTYTTIGCKQLRDNTTNLNCWLASPIKRGCIYQSDNRSPIDSYWWSEISTGIEERMSGWVENYE</sequence>
<dbReference type="VEuPathDB" id="FungiDB:PSTT_01974"/>
<feature type="compositionally biased region" description="Acidic residues" evidence="1">
    <location>
        <begin position="333"/>
        <end position="342"/>
    </location>
</feature>
<dbReference type="InterPro" id="IPR052717">
    <property type="entry name" value="Vacuolar_transposase_reg"/>
</dbReference>
<feature type="region of interest" description="Disordered" evidence="1">
    <location>
        <begin position="290"/>
        <end position="368"/>
    </location>
</feature>
<feature type="compositionally biased region" description="Basic and acidic residues" evidence="1">
    <location>
        <begin position="30"/>
        <end position="41"/>
    </location>
</feature>
<dbReference type="InterPro" id="IPR012337">
    <property type="entry name" value="RNaseH-like_sf"/>
</dbReference>
<evidence type="ECO:0000313" key="3">
    <source>
        <dbReference type="Proteomes" id="UP000238274"/>
    </source>
</evidence>
<dbReference type="PANTHER" id="PTHR46169:SF15">
    <property type="entry name" value="INNER CENTROMERE PROTEIN A-LIKE ISOFORM X1-RELATED"/>
    <property type="match status" value="1"/>
</dbReference>
<evidence type="ECO:0008006" key="4">
    <source>
        <dbReference type="Google" id="ProtNLM"/>
    </source>
</evidence>
<comment type="caution">
    <text evidence="2">The sequence shown here is derived from an EMBL/GenBank/DDBJ whole genome shotgun (WGS) entry which is preliminary data.</text>
</comment>
<dbReference type="PANTHER" id="PTHR46169">
    <property type="entry name" value="DNA REPLICATION-RELATED ELEMENT FACTOR, ISOFORM A"/>
    <property type="match status" value="1"/>
</dbReference>
<dbReference type="Proteomes" id="UP000238274">
    <property type="component" value="Unassembled WGS sequence"/>
</dbReference>
<dbReference type="OrthoDB" id="2505635at2759"/>
<dbReference type="VEuPathDB" id="FungiDB:PSHT_03705"/>
<accession>A0A2S4WER4</accession>
<dbReference type="AlphaFoldDB" id="A0A2S4WER4"/>
<protein>
    <recommendedName>
        <fullName evidence="4">DUF659 domain-containing protein</fullName>
    </recommendedName>
</protein>
<feature type="compositionally biased region" description="Basic residues" evidence="1">
    <location>
        <begin position="1"/>
        <end position="10"/>
    </location>
</feature>
<dbReference type="SUPFAM" id="SSF53098">
    <property type="entry name" value="Ribonuclease H-like"/>
    <property type="match status" value="1"/>
</dbReference>
<reference evidence="2 3" key="1">
    <citation type="submission" date="2017-12" db="EMBL/GenBank/DDBJ databases">
        <title>Gene loss provides genomic basis for host adaptation in cereal stripe rust fungi.</title>
        <authorList>
            <person name="Xia C."/>
        </authorList>
    </citation>
    <scope>NUCLEOTIDE SEQUENCE [LARGE SCALE GENOMIC DNA]</scope>
    <source>
        <strain evidence="2 3">93TX-2</strain>
    </source>
</reference>
<evidence type="ECO:0000256" key="1">
    <source>
        <dbReference type="SAM" id="MobiDB-lite"/>
    </source>
</evidence>
<reference evidence="3" key="2">
    <citation type="journal article" date="2018" name="BMC Genomics">
        <title>Genomic insights into host adaptation between the wheat stripe rust pathogen (Puccinia striiformis f. sp. tritici) and the barley stripe rust pathogen (Puccinia striiformis f. sp. hordei).</title>
        <authorList>
            <person name="Xia C."/>
            <person name="Wang M."/>
            <person name="Yin C."/>
            <person name="Cornejo O.E."/>
            <person name="Hulbert S.H."/>
            <person name="Chen X."/>
        </authorList>
    </citation>
    <scope>NUCLEOTIDE SEQUENCE [LARGE SCALE GENOMIC DNA]</scope>
    <source>
        <strain evidence="3">93TX-2</strain>
    </source>
</reference>
<evidence type="ECO:0000313" key="2">
    <source>
        <dbReference type="EMBL" id="POW20275.1"/>
    </source>
</evidence>
<reference evidence="3" key="3">
    <citation type="journal article" date="2018" name="Mol. Plant Microbe Interact.">
        <title>Genome sequence resources for the wheat stripe rust pathogen (Puccinia striiformis f. sp. tritici) and the barley stripe rust pathogen (Puccinia striiformis f. sp. hordei).</title>
        <authorList>
            <person name="Xia C."/>
            <person name="Wang M."/>
            <person name="Yin C."/>
            <person name="Cornejo O.E."/>
            <person name="Hulbert S.H."/>
            <person name="Chen X."/>
        </authorList>
    </citation>
    <scope>NUCLEOTIDE SEQUENCE [LARGE SCALE GENOMIC DNA]</scope>
    <source>
        <strain evidence="3">93TX-2</strain>
    </source>
</reference>
<feature type="region of interest" description="Disordered" evidence="1">
    <location>
        <begin position="1"/>
        <end position="63"/>
    </location>
</feature>
<dbReference type="GO" id="GO:0005634">
    <property type="term" value="C:nucleus"/>
    <property type="evidence" value="ECO:0007669"/>
    <property type="project" value="TreeGrafter"/>
</dbReference>
<dbReference type="EMBL" id="PKSM01000035">
    <property type="protein sequence ID" value="POW20275.1"/>
    <property type="molecule type" value="Genomic_DNA"/>
</dbReference>
<keyword evidence="3" id="KW-1185">Reference proteome</keyword>
<proteinExistence type="predicted"/>
<dbReference type="VEuPathDB" id="FungiDB:PSTT_03560"/>